<dbReference type="InterPro" id="IPR043129">
    <property type="entry name" value="ATPase_NBD"/>
</dbReference>
<protein>
    <submittedName>
        <fullName evidence="7">Actin-like protein</fullName>
    </submittedName>
</protein>
<evidence type="ECO:0000256" key="5">
    <source>
        <dbReference type="ARBA" id="ARBA00023212"/>
    </source>
</evidence>
<dbReference type="GO" id="GO:0005524">
    <property type="term" value="F:ATP binding"/>
    <property type="evidence" value="ECO:0007669"/>
    <property type="project" value="UniProtKB-KW"/>
</dbReference>
<dbReference type="PANTHER" id="PTHR11937">
    <property type="entry name" value="ACTIN"/>
    <property type="match status" value="1"/>
</dbReference>
<keyword evidence="8" id="KW-1185">Reference proteome</keyword>
<evidence type="ECO:0000313" key="7">
    <source>
        <dbReference type="EMBL" id="KIW08668.1"/>
    </source>
</evidence>
<dbReference type="PROSITE" id="PS01132">
    <property type="entry name" value="ACTINS_ACT_LIKE"/>
    <property type="match status" value="1"/>
</dbReference>
<dbReference type="OrthoDB" id="5132116at2759"/>
<keyword evidence="3" id="KW-0547">Nucleotide-binding</keyword>
<dbReference type="Gene3D" id="3.30.420.40">
    <property type="match status" value="2"/>
</dbReference>
<comment type="similarity">
    <text evidence="6">Belongs to the actin family. ARP1 subfamily.</text>
</comment>
<dbReference type="Proteomes" id="UP000053259">
    <property type="component" value="Unassembled WGS sequence"/>
</dbReference>
<proteinExistence type="inferred from homology"/>
<reference evidence="7 8" key="1">
    <citation type="submission" date="2015-01" db="EMBL/GenBank/DDBJ databases">
        <title>The Genome Sequence of Ochroconis gallopava CBS43764.</title>
        <authorList>
            <consortium name="The Broad Institute Genomics Platform"/>
            <person name="Cuomo C."/>
            <person name="de Hoog S."/>
            <person name="Gorbushina A."/>
            <person name="Stielow B."/>
            <person name="Teixiera M."/>
            <person name="Abouelleil A."/>
            <person name="Chapman S.B."/>
            <person name="Priest M."/>
            <person name="Young S.K."/>
            <person name="Wortman J."/>
            <person name="Nusbaum C."/>
            <person name="Birren B."/>
        </authorList>
    </citation>
    <scope>NUCLEOTIDE SEQUENCE [LARGE SCALE GENOMIC DNA]</scope>
    <source>
        <strain evidence="7 8">CBS 43764</strain>
    </source>
</reference>
<dbReference type="AlphaFoldDB" id="A0A0D2APP7"/>
<dbReference type="FunFam" id="3.90.640.10:FF:000015">
    <property type="entry name" value="Actin-like protein"/>
    <property type="match status" value="1"/>
</dbReference>
<evidence type="ECO:0000256" key="2">
    <source>
        <dbReference type="ARBA" id="ARBA00022490"/>
    </source>
</evidence>
<comment type="subcellular location">
    <subcellularLocation>
        <location evidence="1">Cytoplasm</location>
        <location evidence="1">Cytoskeleton</location>
    </subcellularLocation>
</comment>
<evidence type="ECO:0000256" key="3">
    <source>
        <dbReference type="ARBA" id="ARBA00022741"/>
    </source>
</evidence>
<dbReference type="InterPro" id="IPR004000">
    <property type="entry name" value="Actin"/>
</dbReference>
<dbReference type="Pfam" id="PF00022">
    <property type="entry name" value="Actin"/>
    <property type="match status" value="1"/>
</dbReference>
<keyword evidence="4" id="KW-0067">ATP-binding</keyword>
<evidence type="ECO:0000256" key="4">
    <source>
        <dbReference type="ARBA" id="ARBA00022840"/>
    </source>
</evidence>
<dbReference type="SMART" id="SM00268">
    <property type="entry name" value="ACTIN"/>
    <property type="match status" value="1"/>
</dbReference>
<dbReference type="EMBL" id="KN847530">
    <property type="protein sequence ID" value="KIW08668.1"/>
    <property type="molecule type" value="Genomic_DNA"/>
</dbReference>
<dbReference type="InterPro" id="IPR020902">
    <property type="entry name" value="Actin/actin-like_CS"/>
</dbReference>
<name>A0A0D2APP7_9PEZI</name>
<evidence type="ECO:0000256" key="1">
    <source>
        <dbReference type="ARBA" id="ARBA00004245"/>
    </source>
</evidence>
<dbReference type="CDD" id="cd10216">
    <property type="entry name" value="ASKHA_NBD_Arp1"/>
    <property type="match status" value="1"/>
</dbReference>
<dbReference type="RefSeq" id="XP_016218537.1">
    <property type="nucleotide sequence ID" value="XM_016353384.1"/>
</dbReference>
<dbReference type="STRING" id="253628.A0A0D2APP7"/>
<dbReference type="HOGENOM" id="CLU_027965_0_2_1"/>
<keyword evidence="2" id="KW-0963">Cytoplasm</keyword>
<organism evidence="7 8">
    <name type="scientific">Verruconis gallopava</name>
    <dbReference type="NCBI Taxonomy" id="253628"/>
    <lineage>
        <taxon>Eukaryota</taxon>
        <taxon>Fungi</taxon>
        <taxon>Dikarya</taxon>
        <taxon>Ascomycota</taxon>
        <taxon>Pezizomycotina</taxon>
        <taxon>Dothideomycetes</taxon>
        <taxon>Pleosporomycetidae</taxon>
        <taxon>Venturiales</taxon>
        <taxon>Sympoventuriaceae</taxon>
        <taxon>Verruconis</taxon>
    </lineage>
</organism>
<dbReference type="SUPFAM" id="SSF53067">
    <property type="entry name" value="Actin-like ATPase domain"/>
    <property type="match status" value="2"/>
</dbReference>
<keyword evidence="5" id="KW-0206">Cytoskeleton</keyword>
<accession>A0A0D2APP7</accession>
<gene>
    <name evidence="7" type="ORF">PV09_00621</name>
</gene>
<dbReference type="Gene3D" id="3.90.640.10">
    <property type="entry name" value="Actin, Chain A, domain 4"/>
    <property type="match status" value="1"/>
</dbReference>
<evidence type="ECO:0000313" key="8">
    <source>
        <dbReference type="Proteomes" id="UP000053259"/>
    </source>
</evidence>
<dbReference type="VEuPathDB" id="FungiDB:PV09_00621"/>
<dbReference type="PRINTS" id="PR00190">
    <property type="entry name" value="ACTIN"/>
</dbReference>
<dbReference type="GeneID" id="27308594"/>
<dbReference type="GO" id="GO:0005856">
    <property type="term" value="C:cytoskeleton"/>
    <property type="evidence" value="ECO:0007669"/>
    <property type="project" value="UniProtKB-SubCell"/>
</dbReference>
<dbReference type="FunFam" id="3.30.420.40:FF:000018">
    <property type="entry name" value="Actin-like protein (Centractin)"/>
    <property type="match status" value="1"/>
</dbReference>
<dbReference type="InParanoid" id="A0A0D2APP7"/>
<sequence length="382" mass="42898">MAVNTRLHNAPIVLDNGSGTIRAGFAGEDLPKCYFPSYVGRPKHVRAMAGAREGDVFIGPMAQDLRGLLKINYPLEHGIVTDWDDMERIWQYVYQEGLKTLSEDHPVLLTEPPLNPRSNRDYAAQILFETFNVPALYNSVQAVLSLYASGRTTGIVLDSGDGVSHAVPVYDGFAIPNSIRRIDVAGRDVTEYLQTQLRKAGYIFHTSAEKEIVREIKEKKSYIALDPNKEEKDWSGATSKASSREIDYVLPDGKTIKLGPERFRAPEILFDPERIGLEYQGVHQIVVEAIARTDMDLRKALYSSIVLSGGSTLTKGFGDRLLHEVQRLAVKDMRIKIFAPPERKYTTWTGGSILAGLSTFKKMWVDKDEWQENPDIIHQKFA</sequence>
<evidence type="ECO:0000256" key="6">
    <source>
        <dbReference type="ARBA" id="ARBA00038483"/>
    </source>
</evidence>